<feature type="transmembrane region" description="Helical" evidence="2">
    <location>
        <begin position="168"/>
        <end position="191"/>
    </location>
</feature>
<keyword evidence="2" id="KW-0812">Transmembrane</keyword>
<dbReference type="GeneID" id="70249201"/>
<comment type="caution">
    <text evidence="4">The sequence shown here is derived from an EMBL/GenBank/DDBJ whole genome shotgun (WGS) entry which is preliminary data.</text>
</comment>
<name>A0AAD4L4W3_9EURO</name>
<gene>
    <name evidence="4" type="ORF">BGW36DRAFT_403971</name>
</gene>
<keyword evidence="3" id="KW-0732">Signal</keyword>
<reference evidence="4" key="1">
    <citation type="submission" date="2021-12" db="EMBL/GenBank/DDBJ databases">
        <title>Convergent genome expansion in fungi linked to evolution of root-endophyte symbiosis.</title>
        <authorList>
            <consortium name="DOE Joint Genome Institute"/>
            <person name="Ke Y.-H."/>
            <person name="Bonito G."/>
            <person name="Liao H.-L."/>
            <person name="Looney B."/>
            <person name="Rojas-Flechas A."/>
            <person name="Nash J."/>
            <person name="Hameed K."/>
            <person name="Schadt C."/>
            <person name="Martin F."/>
            <person name="Crous P.W."/>
            <person name="Miettinen O."/>
            <person name="Magnuson J.K."/>
            <person name="Labbe J."/>
            <person name="Jacobson D."/>
            <person name="Doktycz M.J."/>
            <person name="Veneault-Fourrey C."/>
            <person name="Kuo A."/>
            <person name="Mondo S."/>
            <person name="Calhoun S."/>
            <person name="Riley R."/>
            <person name="Ohm R."/>
            <person name="LaButti K."/>
            <person name="Andreopoulos B."/>
            <person name="Pangilinan J."/>
            <person name="Nolan M."/>
            <person name="Tritt A."/>
            <person name="Clum A."/>
            <person name="Lipzen A."/>
            <person name="Daum C."/>
            <person name="Barry K."/>
            <person name="Grigoriev I.V."/>
            <person name="Vilgalys R."/>
        </authorList>
    </citation>
    <scope>NUCLEOTIDE SEQUENCE</scope>
    <source>
        <strain evidence="4">PMI_201</strain>
    </source>
</reference>
<dbReference type="Proteomes" id="UP001201262">
    <property type="component" value="Unassembled WGS sequence"/>
</dbReference>
<proteinExistence type="predicted"/>
<feature type="chain" id="PRO_5042282636" description="Integral membrane protein" evidence="3">
    <location>
        <begin position="25"/>
        <end position="350"/>
    </location>
</feature>
<organism evidence="4 5">
    <name type="scientific">Talaromyces proteolyticus</name>
    <dbReference type="NCBI Taxonomy" id="1131652"/>
    <lineage>
        <taxon>Eukaryota</taxon>
        <taxon>Fungi</taxon>
        <taxon>Dikarya</taxon>
        <taxon>Ascomycota</taxon>
        <taxon>Pezizomycotina</taxon>
        <taxon>Eurotiomycetes</taxon>
        <taxon>Eurotiomycetidae</taxon>
        <taxon>Eurotiales</taxon>
        <taxon>Trichocomaceae</taxon>
        <taxon>Talaromyces</taxon>
        <taxon>Talaromyces sect. Bacilispori</taxon>
    </lineage>
</organism>
<keyword evidence="2" id="KW-0472">Membrane</keyword>
<evidence type="ECO:0000256" key="1">
    <source>
        <dbReference type="SAM" id="MobiDB-lite"/>
    </source>
</evidence>
<evidence type="ECO:0000256" key="3">
    <source>
        <dbReference type="SAM" id="SignalP"/>
    </source>
</evidence>
<feature type="compositionally biased region" description="Polar residues" evidence="1">
    <location>
        <begin position="146"/>
        <end position="160"/>
    </location>
</feature>
<dbReference type="AlphaFoldDB" id="A0AAD4L4W3"/>
<dbReference type="RefSeq" id="XP_046076635.1">
    <property type="nucleotide sequence ID" value="XM_046218914.1"/>
</dbReference>
<evidence type="ECO:0000256" key="2">
    <source>
        <dbReference type="SAM" id="Phobius"/>
    </source>
</evidence>
<feature type="region of interest" description="Disordered" evidence="1">
    <location>
        <begin position="130"/>
        <end position="160"/>
    </location>
</feature>
<keyword evidence="5" id="KW-1185">Reference proteome</keyword>
<feature type="compositionally biased region" description="Low complexity" evidence="1">
    <location>
        <begin position="234"/>
        <end position="254"/>
    </location>
</feature>
<sequence length="350" mass="36873">MAIRSFATLLSVSSLLLNLTPVLAADTFTFIPTAASSTFPACGISCSLLQQAQSACIPPAVAVSNDDTTYVNCFCGSQYLLGLKTSGAVCSTCTSLSDQALLVQWYDGYCNGNWKTTTAAAATATSTSSTTSATNSAATSTSTAAPSNDGTTGSAAGSSNQSWFSTHWRWIVMLIVLIIGFTLLGVGGVWLKKRLDAKQPGLYHGDDRNNSSRPSRSPAAAAGFMIPSSLRNISSRNSMNNTAATTTPNNASTRNVNYQNMNATMDAHNYPTQQPNMSMTSLSNNRPEMWGPHQATTHTRGFDHITPVDDAAYGAGSDISSRSHNRRLSVNSAAGLHRGHEPVSPASPIQ</sequence>
<protein>
    <recommendedName>
        <fullName evidence="6">Integral membrane protein</fullName>
    </recommendedName>
</protein>
<feature type="signal peptide" evidence="3">
    <location>
        <begin position="1"/>
        <end position="24"/>
    </location>
</feature>
<feature type="compositionally biased region" description="Low complexity" evidence="1">
    <location>
        <begin position="130"/>
        <end position="145"/>
    </location>
</feature>
<evidence type="ECO:0000313" key="5">
    <source>
        <dbReference type="Proteomes" id="UP001201262"/>
    </source>
</evidence>
<evidence type="ECO:0000313" key="4">
    <source>
        <dbReference type="EMBL" id="KAH8703617.1"/>
    </source>
</evidence>
<evidence type="ECO:0008006" key="6">
    <source>
        <dbReference type="Google" id="ProtNLM"/>
    </source>
</evidence>
<feature type="region of interest" description="Disordered" evidence="1">
    <location>
        <begin position="201"/>
        <end position="220"/>
    </location>
</feature>
<feature type="region of interest" description="Disordered" evidence="1">
    <location>
        <begin position="232"/>
        <end position="254"/>
    </location>
</feature>
<accession>A0AAD4L4W3</accession>
<keyword evidence="2" id="KW-1133">Transmembrane helix</keyword>
<dbReference type="EMBL" id="JAJTJA010000002">
    <property type="protein sequence ID" value="KAH8703617.1"/>
    <property type="molecule type" value="Genomic_DNA"/>
</dbReference>
<feature type="compositionally biased region" description="Low complexity" evidence="1">
    <location>
        <begin position="211"/>
        <end position="220"/>
    </location>
</feature>